<keyword evidence="1" id="KW-0808">Transferase</keyword>
<keyword evidence="6" id="KW-1185">Reference proteome</keyword>
<dbReference type="SUPFAM" id="SSF53756">
    <property type="entry name" value="UDP-Glycosyltransferase/glycogen phosphorylase"/>
    <property type="match status" value="1"/>
</dbReference>
<feature type="compositionally biased region" description="Basic and acidic residues" evidence="2">
    <location>
        <begin position="72"/>
        <end position="81"/>
    </location>
</feature>
<reference evidence="5" key="1">
    <citation type="journal article" date="2020" name="bioRxiv">
        <title>Comparative genomics of Chlamydomonas.</title>
        <authorList>
            <person name="Craig R.J."/>
            <person name="Hasan A.R."/>
            <person name="Ness R.W."/>
            <person name="Keightley P.D."/>
        </authorList>
    </citation>
    <scope>NUCLEOTIDE SEQUENCE</scope>
    <source>
        <strain evidence="5">CCAP 11/173</strain>
    </source>
</reference>
<evidence type="ECO:0000259" key="4">
    <source>
        <dbReference type="Pfam" id="PF06722"/>
    </source>
</evidence>
<gene>
    <name evidence="5" type="ORF">HYH02_009750</name>
</gene>
<dbReference type="InterPro" id="IPR010610">
    <property type="entry name" value="EryCIII-like_C"/>
</dbReference>
<proteinExistence type="predicted"/>
<dbReference type="InterPro" id="IPR004276">
    <property type="entry name" value="GlycoTrans_28_N"/>
</dbReference>
<accession>A0A835W9Q8</accession>
<dbReference type="EMBL" id="JAEHOD010000034">
    <property type="protein sequence ID" value="KAG2441956.1"/>
    <property type="molecule type" value="Genomic_DNA"/>
</dbReference>
<feature type="domain" description="Erythromycin biosynthesis protein CIII-like C-terminal" evidence="4">
    <location>
        <begin position="575"/>
        <end position="668"/>
    </location>
</feature>
<dbReference type="Pfam" id="PF06722">
    <property type="entry name" value="EryCIII-like_C"/>
    <property type="match status" value="1"/>
</dbReference>
<dbReference type="Pfam" id="PF03033">
    <property type="entry name" value="Glyco_transf_28"/>
    <property type="match status" value="1"/>
</dbReference>
<dbReference type="PANTHER" id="PTHR48050">
    <property type="entry name" value="STEROL 3-BETA-GLUCOSYLTRANSFERASE"/>
    <property type="match status" value="1"/>
</dbReference>
<dbReference type="AlphaFoldDB" id="A0A835W9Q8"/>
<organism evidence="5 6">
    <name type="scientific">Chlamydomonas schloesseri</name>
    <dbReference type="NCBI Taxonomy" id="2026947"/>
    <lineage>
        <taxon>Eukaryota</taxon>
        <taxon>Viridiplantae</taxon>
        <taxon>Chlorophyta</taxon>
        <taxon>core chlorophytes</taxon>
        <taxon>Chlorophyceae</taxon>
        <taxon>CS clade</taxon>
        <taxon>Chlamydomonadales</taxon>
        <taxon>Chlamydomonadaceae</taxon>
        <taxon>Chlamydomonas</taxon>
    </lineage>
</organism>
<dbReference type="InterPro" id="IPR002213">
    <property type="entry name" value="UDP_glucos_trans"/>
</dbReference>
<dbReference type="Gene3D" id="3.40.50.2000">
    <property type="entry name" value="Glycogen Phosphorylase B"/>
    <property type="match status" value="2"/>
</dbReference>
<dbReference type="Proteomes" id="UP000613740">
    <property type="component" value="Unassembled WGS sequence"/>
</dbReference>
<evidence type="ECO:0008006" key="7">
    <source>
        <dbReference type="Google" id="ProtNLM"/>
    </source>
</evidence>
<feature type="region of interest" description="Disordered" evidence="2">
    <location>
        <begin position="72"/>
        <end position="91"/>
    </location>
</feature>
<feature type="domain" description="Glycosyltransferase family 28 N-terminal" evidence="3">
    <location>
        <begin position="149"/>
        <end position="308"/>
    </location>
</feature>
<evidence type="ECO:0000256" key="1">
    <source>
        <dbReference type="ARBA" id="ARBA00022679"/>
    </source>
</evidence>
<evidence type="ECO:0000259" key="3">
    <source>
        <dbReference type="Pfam" id="PF03033"/>
    </source>
</evidence>
<name>A0A835W9Q8_9CHLO</name>
<dbReference type="CDD" id="cd03784">
    <property type="entry name" value="GT1_Gtf-like"/>
    <property type="match status" value="1"/>
</dbReference>
<comment type="caution">
    <text evidence="5">The sequence shown here is derived from an EMBL/GenBank/DDBJ whole genome shotgun (WGS) entry which is preliminary data.</text>
</comment>
<dbReference type="InterPro" id="IPR050426">
    <property type="entry name" value="Glycosyltransferase_28"/>
</dbReference>
<protein>
    <recommendedName>
        <fullName evidence="7">Glycosyltransferase family 28 N-terminal domain-containing protein</fullName>
    </recommendedName>
</protein>
<dbReference type="OrthoDB" id="541972at2759"/>
<sequence>MWAAQCAAAVMRPAAAGVRSLLALALLLHTAITLAAFLLLPARLAWLINGLAARSPLAAPYYRGDVRAAVDHRTATEEQRRKGGSGATAAAPPAVARPALLLVRRNPWRATADVDGDDSDGSGTGSPQLQELSLLECMRRYGAVPRMRVVVMVAGTRGDVQPAVALGLALQRGGGHSVRLATHEPYRGLVTDAGLEFFPLAGDPRGMMSLTVKHKGMLFGDLRDLAWLRGQYRSIMDSCWDAATAPPVASSISAAAGGASCGRQSRAGEPYKPDLVVATAITYGAVHVAEALGVPLHVISTIPWRPTQEICHPWARGFGDTLAGHCIALAAAALPQPPPAWVKQHTLAHSYAQFAAAAVASVRAAANWWSSALLDHMAYLGIADLVISFRWRLGLPLLSLRNTGFALYTVPTTFTFSKSLVARPRDWGPHVEVSGPLLLPVAAVGGAASGCSCGDGAYSPLPGLAEFLQQDPDRRRTLYIGFGSMTLAEELQLGQAIRAALADRPGVRAVVSAGGWGCLGLSGAKPGAGGLGGLVDDTQQARRGCAGAAAAPGGPSEATAQRAQQAGPQPPQQQQVFVVGDVPHDWLFPRVAAVIHHGGVGTTAAGLLAGCPTFIAPSFGDLYFWAELCARAGVGPAPVPIDKLTAGDIGRAIDMMLSSDTARQAAKRAGTLLRQDGGVAAAVDHIYRGLLASVRA</sequence>
<dbReference type="PANTHER" id="PTHR48050:SF13">
    <property type="entry name" value="STEROL 3-BETA-GLUCOSYLTRANSFERASE UGT80A2"/>
    <property type="match status" value="1"/>
</dbReference>
<dbReference type="GO" id="GO:0005975">
    <property type="term" value="P:carbohydrate metabolic process"/>
    <property type="evidence" value="ECO:0007669"/>
    <property type="project" value="InterPro"/>
</dbReference>
<evidence type="ECO:0000256" key="2">
    <source>
        <dbReference type="SAM" id="MobiDB-lite"/>
    </source>
</evidence>
<evidence type="ECO:0000313" key="5">
    <source>
        <dbReference type="EMBL" id="KAG2441956.1"/>
    </source>
</evidence>
<evidence type="ECO:0000313" key="6">
    <source>
        <dbReference type="Proteomes" id="UP000613740"/>
    </source>
</evidence>
<dbReference type="GO" id="GO:0016906">
    <property type="term" value="F:sterol 3-beta-glucosyltransferase activity"/>
    <property type="evidence" value="ECO:0007669"/>
    <property type="project" value="UniProtKB-ARBA"/>
</dbReference>
<feature type="region of interest" description="Disordered" evidence="2">
    <location>
        <begin position="544"/>
        <end position="573"/>
    </location>
</feature>